<gene>
    <name evidence="1" type="ORF">J2S66_001517</name>
</gene>
<comment type="caution">
    <text evidence="1">The sequence shown here is derived from an EMBL/GenBank/DDBJ whole genome shotgun (WGS) entry which is preliminary data.</text>
</comment>
<evidence type="ECO:0000313" key="2">
    <source>
        <dbReference type="Proteomes" id="UP001268819"/>
    </source>
</evidence>
<organism evidence="1 2">
    <name type="scientific">Saccharothrix longispora</name>
    <dbReference type="NCBI Taxonomy" id="33920"/>
    <lineage>
        <taxon>Bacteria</taxon>
        <taxon>Bacillati</taxon>
        <taxon>Actinomycetota</taxon>
        <taxon>Actinomycetes</taxon>
        <taxon>Pseudonocardiales</taxon>
        <taxon>Pseudonocardiaceae</taxon>
        <taxon>Saccharothrix</taxon>
    </lineage>
</organism>
<sequence>MTITIPGVGDLPPVVDHVPAGLSCWSTVDGETPISVIVEAPATADDLDLPFIAGVLAARDRLEATARAAVEDAFRDRPGFSPDGVAHPEFTFHPGRDWLIRFADVTAPGLDELGVMVVFRGEEVVGVDDLADPEEPRGHEDE</sequence>
<accession>A0ABU1PR73</accession>
<dbReference type="RefSeq" id="WP_310305497.1">
    <property type="nucleotide sequence ID" value="NZ_BAAAXB010000001.1"/>
</dbReference>
<keyword evidence="2" id="KW-1185">Reference proteome</keyword>
<proteinExistence type="predicted"/>
<dbReference type="Proteomes" id="UP001268819">
    <property type="component" value="Unassembled WGS sequence"/>
</dbReference>
<name>A0ABU1PR73_9PSEU</name>
<evidence type="ECO:0000313" key="1">
    <source>
        <dbReference type="EMBL" id="MDR6593133.1"/>
    </source>
</evidence>
<protein>
    <submittedName>
        <fullName evidence="1">Uncharacterized protein</fullName>
    </submittedName>
</protein>
<reference evidence="1 2" key="1">
    <citation type="submission" date="2023-07" db="EMBL/GenBank/DDBJ databases">
        <title>Sequencing the genomes of 1000 actinobacteria strains.</title>
        <authorList>
            <person name="Klenk H.-P."/>
        </authorList>
    </citation>
    <scope>NUCLEOTIDE SEQUENCE [LARGE SCALE GENOMIC DNA]</scope>
    <source>
        <strain evidence="1 2">DSM 43749</strain>
    </source>
</reference>
<dbReference type="EMBL" id="JAVDSG010000001">
    <property type="protein sequence ID" value="MDR6593133.1"/>
    <property type="molecule type" value="Genomic_DNA"/>
</dbReference>